<dbReference type="OrthoDB" id="8018325at2"/>
<dbReference type="Pfam" id="PF22658">
    <property type="entry name" value="YycE-like_N"/>
    <property type="match status" value="1"/>
</dbReference>
<keyword evidence="3" id="KW-1185">Reference proteome</keyword>
<proteinExistence type="predicted"/>
<evidence type="ECO:0000313" key="3">
    <source>
        <dbReference type="Proteomes" id="UP000184028"/>
    </source>
</evidence>
<dbReference type="SUPFAM" id="SSF54593">
    <property type="entry name" value="Glyoxalase/Bleomycin resistance protein/Dihydroxybiphenyl dioxygenase"/>
    <property type="match status" value="1"/>
</dbReference>
<dbReference type="InterPro" id="IPR058998">
    <property type="entry name" value="YycE-like_N"/>
</dbReference>
<dbReference type="PROSITE" id="PS51819">
    <property type="entry name" value="VOC"/>
    <property type="match status" value="1"/>
</dbReference>
<dbReference type="STRING" id="946677.SAMN05444484_1011402"/>
<dbReference type="InterPro" id="IPR058997">
    <property type="entry name" value="YycE-like_C"/>
</dbReference>
<gene>
    <name evidence="2" type="ORF">SAMN05444484_1011402</name>
</gene>
<evidence type="ECO:0000259" key="1">
    <source>
        <dbReference type="PROSITE" id="PS51819"/>
    </source>
</evidence>
<accession>A0A1M7AEI7</accession>
<dbReference type="EMBL" id="FRBT01000001">
    <property type="protein sequence ID" value="SHL41097.1"/>
    <property type="molecule type" value="Genomic_DNA"/>
</dbReference>
<name>A0A1M7AEI7_9FLAO</name>
<dbReference type="GO" id="GO:0051213">
    <property type="term" value="F:dioxygenase activity"/>
    <property type="evidence" value="ECO:0007669"/>
    <property type="project" value="UniProtKB-KW"/>
</dbReference>
<sequence>MFLRVARHTNDLEKIEKFYVDILGFERLGDFQNHHDYDGIFLGKSGLDWHFEFTQSGTKAIHTFDEDDVIVLYPKTISDYNDLIKKLVQHNISSIKAMNPFWNENGKMFQDPDGYRIVISPLKAVISEIE</sequence>
<keyword evidence="2" id="KW-0223">Dioxygenase</keyword>
<evidence type="ECO:0000313" key="2">
    <source>
        <dbReference type="EMBL" id="SHL41097.1"/>
    </source>
</evidence>
<dbReference type="Proteomes" id="UP000184028">
    <property type="component" value="Unassembled WGS sequence"/>
</dbReference>
<dbReference type="InterPro" id="IPR029068">
    <property type="entry name" value="Glyas_Bleomycin-R_OHBP_Dase"/>
</dbReference>
<feature type="domain" description="VOC" evidence="1">
    <location>
        <begin position="1"/>
        <end position="122"/>
    </location>
</feature>
<reference evidence="3" key="1">
    <citation type="submission" date="2016-11" db="EMBL/GenBank/DDBJ databases">
        <authorList>
            <person name="Varghese N."/>
            <person name="Submissions S."/>
        </authorList>
    </citation>
    <scope>NUCLEOTIDE SEQUENCE [LARGE SCALE GENOMIC DNA]</scope>
    <source>
        <strain evidence="3">DSM 24724</strain>
    </source>
</reference>
<dbReference type="RefSeq" id="WP_068840844.1">
    <property type="nucleotide sequence ID" value="NZ_FRBT01000001.1"/>
</dbReference>
<keyword evidence="2" id="KW-0560">Oxidoreductase</keyword>
<organism evidence="2 3">
    <name type="scientific">Flavobacterium chilense</name>
    <dbReference type="NCBI Taxonomy" id="946677"/>
    <lineage>
        <taxon>Bacteria</taxon>
        <taxon>Pseudomonadati</taxon>
        <taxon>Bacteroidota</taxon>
        <taxon>Flavobacteriia</taxon>
        <taxon>Flavobacteriales</taxon>
        <taxon>Flavobacteriaceae</taxon>
        <taxon>Flavobacterium</taxon>
    </lineage>
</organism>
<protein>
    <submittedName>
        <fullName evidence="2">Glyoxalase/Bleomycin resistance protein/Dioxygenase superfamily protein</fullName>
    </submittedName>
</protein>
<dbReference type="InterPro" id="IPR037523">
    <property type="entry name" value="VOC_core"/>
</dbReference>
<dbReference type="Gene3D" id="3.10.180.10">
    <property type="entry name" value="2,3-Dihydroxybiphenyl 1,2-Dioxygenase, domain 1"/>
    <property type="match status" value="1"/>
</dbReference>
<dbReference type="Pfam" id="PF22659">
    <property type="entry name" value="YycE-like_C"/>
    <property type="match status" value="1"/>
</dbReference>
<dbReference type="AlphaFoldDB" id="A0A1M7AEI7"/>